<feature type="transmembrane region" description="Helical" evidence="1">
    <location>
        <begin position="161"/>
        <end position="184"/>
    </location>
</feature>
<reference evidence="2" key="2">
    <citation type="submission" date="2019-06" db="EMBL/GenBank/DDBJ databases">
        <title>Genomics analysis of Aphanomyces spp. identifies a new class of oomycete effector associated with host adaptation.</title>
        <authorList>
            <person name="Gaulin E."/>
        </authorList>
    </citation>
    <scope>NUCLEOTIDE SEQUENCE</scope>
    <source>
        <strain evidence="2">CBS 578.67</strain>
    </source>
</reference>
<name>A0A485L4X4_9STRA</name>
<gene>
    <name evidence="3" type="primary">Aste57867_15791</name>
    <name evidence="2" type="ORF">As57867_015735</name>
    <name evidence="3" type="ORF">ASTE57867_15791</name>
</gene>
<feature type="transmembrane region" description="Helical" evidence="1">
    <location>
        <begin position="237"/>
        <end position="258"/>
    </location>
</feature>
<dbReference type="EMBL" id="CAADRA010005776">
    <property type="protein sequence ID" value="VFT92579.1"/>
    <property type="molecule type" value="Genomic_DNA"/>
</dbReference>
<feature type="transmembrane region" description="Helical" evidence="1">
    <location>
        <begin position="369"/>
        <end position="390"/>
    </location>
</feature>
<feature type="transmembrane region" description="Helical" evidence="1">
    <location>
        <begin position="214"/>
        <end position="230"/>
    </location>
</feature>
<feature type="transmembrane region" description="Helical" evidence="1">
    <location>
        <begin position="122"/>
        <end position="141"/>
    </location>
</feature>
<feature type="transmembrane region" description="Helical" evidence="1">
    <location>
        <begin position="534"/>
        <end position="552"/>
    </location>
</feature>
<reference evidence="3 4" key="1">
    <citation type="submission" date="2019-03" db="EMBL/GenBank/DDBJ databases">
        <authorList>
            <person name="Gaulin E."/>
            <person name="Dumas B."/>
        </authorList>
    </citation>
    <scope>NUCLEOTIDE SEQUENCE [LARGE SCALE GENOMIC DNA]</scope>
    <source>
        <strain evidence="3">CBS 568.67</strain>
    </source>
</reference>
<evidence type="ECO:0000256" key="1">
    <source>
        <dbReference type="SAM" id="Phobius"/>
    </source>
</evidence>
<dbReference type="Proteomes" id="UP000332933">
    <property type="component" value="Unassembled WGS sequence"/>
</dbReference>
<organism evidence="3 4">
    <name type="scientific">Aphanomyces stellatus</name>
    <dbReference type="NCBI Taxonomy" id="120398"/>
    <lineage>
        <taxon>Eukaryota</taxon>
        <taxon>Sar</taxon>
        <taxon>Stramenopiles</taxon>
        <taxon>Oomycota</taxon>
        <taxon>Saprolegniomycetes</taxon>
        <taxon>Saprolegniales</taxon>
        <taxon>Verrucalvaceae</taxon>
        <taxon>Aphanomyces</taxon>
    </lineage>
</organism>
<evidence type="ECO:0000313" key="4">
    <source>
        <dbReference type="Proteomes" id="UP000332933"/>
    </source>
</evidence>
<protein>
    <submittedName>
        <fullName evidence="3">Aste57867_15791 protein</fullName>
    </submittedName>
</protein>
<keyword evidence="1" id="KW-0472">Membrane</keyword>
<feature type="transmembrane region" description="Helical" evidence="1">
    <location>
        <begin position="660"/>
        <end position="680"/>
    </location>
</feature>
<accession>A0A485L4X4</accession>
<feature type="transmembrane region" description="Helical" evidence="1">
    <location>
        <begin position="484"/>
        <end position="505"/>
    </location>
</feature>
<dbReference type="AlphaFoldDB" id="A0A485L4X4"/>
<proteinExistence type="predicted"/>
<sequence>MAAKKAVAAVGHMGIHAFDHVKKAVVFVHKQVSVEAALADILVANQEPEPSRAIPFKHVVDLVVERAYVQAQFQTCQAHVGMHPHLLFFNGGSDRRFVKLIRVWLEPYESQYLAFLNSVNRFRVRLCFSLGAAAMCLCFWYEAARVGAYDPSDVITPSQSLALYGLTFGVIVPTFALGALASFVPAAHNHLERVATVVYAVVALALITKKCVQQVPGAIFPLVILLIPLFNVTRMRFAVTCVVGWSIVGIFFVVQLAAGPDPEARVVFTTLNYAVSVIAGMVSSYQKELLKRRNFTLGLNFSGAPDDASSRIHSPYYKKEALCHPWTQAFKHPDLERRFLRFWYLLDANPYENVNAGILHTRVALGLRYTLAGLVMNQLVLVLQDVMNLYGTDTELVAFVIRFGGIVPAYVCLVVAMTKLSRGYTAKWLASRRASLSSSAARHVVVRAKASSATVRPRVTPTDQLEDMVEFAGVARGYTHAVQLLTALAILLHVCLIGTLFDVIADKWGIKDVYFMGFLNAMMVAHRSSFRLRFVYSAPITTAASIGFLLGTRNVVSPRTLCEYMVYLTIVQVLGMVMSFEEENLRRSFFLKKSLRALEFHVWYARVTQLPPWIRRVVRERARAARRRLLLASPIPSSVDGSHKPVVTNASARYSHATKCGVYATAVSVVIALGQVVVFLTHNPTPSP</sequence>
<evidence type="ECO:0000313" key="2">
    <source>
        <dbReference type="EMBL" id="KAF0693197.1"/>
    </source>
</evidence>
<keyword evidence="4" id="KW-1185">Reference proteome</keyword>
<feature type="transmembrane region" description="Helical" evidence="1">
    <location>
        <begin position="191"/>
        <end position="208"/>
    </location>
</feature>
<feature type="transmembrane region" description="Helical" evidence="1">
    <location>
        <begin position="396"/>
        <end position="417"/>
    </location>
</feature>
<dbReference type="EMBL" id="VJMH01005755">
    <property type="protein sequence ID" value="KAF0693197.1"/>
    <property type="molecule type" value="Genomic_DNA"/>
</dbReference>
<evidence type="ECO:0000313" key="3">
    <source>
        <dbReference type="EMBL" id="VFT92579.1"/>
    </source>
</evidence>
<feature type="transmembrane region" description="Helical" evidence="1">
    <location>
        <begin position="264"/>
        <end position="285"/>
    </location>
</feature>
<keyword evidence="1" id="KW-0812">Transmembrane</keyword>
<keyword evidence="1" id="KW-1133">Transmembrane helix</keyword>